<accession>A0A4R1KCG5</accession>
<evidence type="ECO:0000313" key="2">
    <source>
        <dbReference type="EMBL" id="TCK61740.1"/>
    </source>
</evidence>
<feature type="domain" description="STAS" evidence="1">
    <location>
        <begin position="23"/>
        <end position="113"/>
    </location>
</feature>
<dbReference type="InterPro" id="IPR011989">
    <property type="entry name" value="ARM-like"/>
</dbReference>
<dbReference type="SUPFAM" id="SSF52091">
    <property type="entry name" value="SpoIIaa-like"/>
    <property type="match status" value="1"/>
</dbReference>
<dbReference type="PROSITE" id="PS50801">
    <property type="entry name" value="STAS"/>
    <property type="match status" value="1"/>
</dbReference>
<dbReference type="AlphaFoldDB" id="A0A4R1KCG5"/>
<dbReference type="SUPFAM" id="SSF48371">
    <property type="entry name" value="ARM repeat"/>
    <property type="match status" value="1"/>
</dbReference>
<dbReference type="Gene3D" id="1.25.10.10">
    <property type="entry name" value="Leucine-rich Repeat Variant"/>
    <property type="match status" value="2"/>
</dbReference>
<dbReference type="PANTHER" id="PTHR12697">
    <property type="entry name" value="PBS LYASE HEAT-LIKE PROTEIN"/>
    <property type="match status" value="1"/>
</dbReference>
<dbReference type="InterPro" id="IPR002645">
    <property type="entry name" value="STAS_dom"/>
</dbReference>
<dbReference type="Pfam" id="PF13646">
    <property type="entry name" value="HEAT_2"/>
    <property type="match status" value="3"/>
</dbReference>
<dbReference type="GO" id="GO:0016491">
    <property type="term" value="F:oxidoreductase activity"/>
    <property type="evidence" value="ECO:0007669"/>
    <property type="project" value="TreeGrafter"/>
</dbReference>
<dbReference type="InterPro" id="IPR016024">
    <property type="entry name" value="ARM-type_fold"/>
</dbReference>
<dbReference type="PANTHER" id="PTHR12697:SF38">
    <property type="entry name" value="PBS LYASE HEAT DOMAIN PROTEIN REPEAT-CONTAINING PROTEIN"/>
    <property type="match status" value="1"/>
</dbReference>
<dbReference type="RefSeq" id="WP_132871275.1">
    <property type="nucleotide sequence ID" value="NZ_SMGG01000003.1"/>
</dbReference>
<protein>
    <submittedName>
        <fullName evidence="2">Anti-anti-sigma factor</fullName>
    </submittedName>
</protein>
<keyword evidence="3" id="KW-1185">Reference proteome</keyword>
<organism evidence="2 3">
    <name type="scientific">Seleniivibrio woodruffii</name>
    <dbReference type="NCBI Taxonomy" id="1078050"/>
    <lineage>
        <taxon>Bacteria</taxon>
        <taxon>Pseudomonadati</taxon>
        <taxon>Deferribacterota</taxon>
        <taxon>Deferribacteres</taxon>
        <taxon>Deferribacterales</taxon>
        <taxon>Geovibrionaceae</taxon>
        <taxon>Seleniivibrio</taxon>
    </lineage>
</organism>
<proteinExistence type="predicted"/>
<evidence type="ECO:0000259" key="1">
    <source>
        <dbReference type="PROSITE" id="PS50801"/>
    </source>
</evidence>
<reference evidence="2 3" key="1">
    <citation type="submission" date="2019-03" db="EMBL/GenBank/DDBJ databases">
        <title>Genomic Encyclopedia of Type Strains, Phase IV (KMG-IV): sequencing the most valuable type-strain genomes for metagenomic binning, comparative biology and taxonomic classification.</title>
        <authorList>
            <person name="Goeker M."/>
        </authorList>
    </citation>
    <scope>NUCLEOTIDE SEQUENCE [LARGE SCALE GENOMIC DNA]</scope>
    <source>
        <strain evidence="2 3">DSM 24984</strain>
    </source>
</reference>
<dbReference type="InterPro" id="IPR004155">
    <property type="entry name" value="PBS_lyase_HEAT"/>
</dbReference>
<dbReference type="EMBL" id="SMGG01000003">
    <property type="protein sequence ID" value="TCK61740.1"/>
    <property type="molecule type" value="Genomic_DNA"/>
</dbReference>
<gene>
    <name evidence="2" type="ORF">C8D98_0246</name>
</gene>
<dbReference type="Proteomes" id="UP000294614">
    <property type="component" value="Unassembled WGS sequence"/>
</dbReference>
<sequence length="472" mass="52884">MAYNFTRYGDFLKIMVEQDAPYKDLEDAARKIPELTETKKISLDLKNCYYIQSKALAAMIAMKKNAAKIGAEFSVTNVCDNVYQVMEMANLSSYFTIEEDFSSYTPDELMEKFFQPDYADRVSDFIASSYSDEFRRKLLEILEMQEPELKFYAVLTMGKAHDYSAEEKIKQELSSDVPLVVKAAVLVLGWFGDTASKEKIYEVLESGAEELTEAAAASIALLSDESDAARLGKLLSSPSKTIRTAAIQALTLINDDTCFELLKNSLETESDDDVKAMLIRAVSSFNRGGVSDILIKWLDSKSIKIREASASGLAKIKAKDKLEDIISRITDNDAWVGYFAVKACGEICSASEAGRLMESYDMVDENVKLAIVEALGKIPGDFSDFYMSILDNGNEDIRKEVLISLFNDNRAYALPAASNLFVNDSSWLVRYKALEILEQIRPEGFKDLLRTRLVAEDNKYVKDKIQSVLEVL</sequence>
<evidence type="ECO:0000313" key="3">
    <source>
        <dbReference type="Proteomes" id="UP000294614"/>
    </source>
</evidence>
<dbReference type="OrthoDB" id="9772043at2"/>
<name>A0A4R1KCG5_9BACT</name>
<comment type="caution">
    <text evidence="2">The sequence shown here is derived from an EMBL/GenBank/DDBJ whole genome shotgun (WGS) entry which is preliminary data.</text>
</comment>
<dbReference type="SMART" id="SM00567">
    <property type="entry name" value="EZ_HEAT"/>
    <property type="match status" value="3"/>
</dbReference>
<dbReference type="InterPro" id="IPR036513">
    <property type="entry name" value="STAS_dom_sf"/>
</dbReference>
<dbReference type="Gene3D" id="3.30.750.24">
    <property type="entry name" value="STAS domain"/>
    <property type="match status" value="1"/>
</dbReference>